<comment type="caution">
    <text evidence="1">The sequence shown here is derived from an EMBL/GenBank/DDBJ whole genome shotgun (WGS) entry which is preliminary data.</text>
</comment>
<organism evidence="1 2">
    <name type="scientific">Bombella dulcis</name>
    <dbReference type="NCBI Taxonomy" id="2967339"/>
    <lineage>
        <taxon>Bacteria</taxon>
        <taxon>Pseudomonadati</taxon>
        <taxon>Pseudomonadota</taxon>
        <taxon>Alphaproteobacteria</taxon>
        <taxon>Acetobacterales</taxon>
        <taxon>Acetobacteraceae</taxon>
        <taxon>Bombella</taxon>
    </lineage>
</organism>
<evidence type="ECO:0000313" key="1">
    <source>
        <dbReference type="EMBL" id="MCX5616061.1"/>
    </source>
</evidence>
<protein>
    <submittedName>
        <fullName evidence="1">Uncharacterized protein</fullName>
    </submittedName>
</protein>
<name>A0ABT3WGQ7_9PROT</name>
<dbReference type="EMBL" id="JANIDV010000002">
    <property type="protein sequence ID" value="MCX5616061.1"/>
    <property type="molecule type" value="Genomic_DNA"/>
</dbReference>
<keyword evidence="2" id="KW-1185">Reference proteome</keyword>
<sequence length="41" mass="4604">MTVMPRMSGQGKMGQTWRLPHRVAIRTAPDRASACLMQVSF</sequence>
<gene>
    <name evidence="1" type="ORF">NQF87_03605</name>
</gene>
<proteinExistence type="predicted"/>
<dbReference type="RefSeq" id="WP_266127070.1">
    <property type="nucleotide sequence ID" value="NZ_JANIDV010000002.1"/>
</dbReference>
<accession>A0ABT3WGQ7</accession>
<dbReference type="Proteomes" id="UP001165633">
    <property type="component" value="Unassembled WGS sequence"/>
</dbReference>
<reference evidence="1" key="1">
    <citation type="submission" date="2022-07" db="EMBL/GenBank/DDBJ databases">
        <title>Bombella genomes.</title>
        <authorList>
            <person name="Harer L."/>
            <person name="Styblova S."/>
            <person name="Ehrmann M."/>
        </authorList>
    </citation>
    <scope>NUCLEOTIDE SEQUENCE</scope>
    <source>
        <strain evidence="1">TMW 2.2559</strain>
    </source>
</reference>
<evidence type="ECO:0000313" key="2">
    <source>
        <dbReference type="Proteomes" id="UP001165633"/>
    </source>
</evidence>